<dbReference type="EMBL" id="HG710743">
    <property type="protein sequence ID" value="CDJ47482.1"/>
    <property type="molecule type" value="Genomic_DNA"/>
</dbReference>
<dbReference type="Proteomes" id="UP000030750">
    <property type="component" value="Unassembled WGS sequence"/>
</dbReference>
<dbReference type="GO" id="GO:0005829">
    <property type="term" value="C:cytosol"/>
    <property type="evidence" value="ECO:0007669"/>
    <property type="project" value="TreeGrafter"/>
</dbReference>
<reference evidence="3" key="1">
    <citation type="submission" date="2013-10" db="EMBL/GenBank/DDBJ databases">
        <title>Genomic analysis of the causative agents of coccidiosis in chickens.</title>
        <authorList>
            <person name="Reid A.J."/>
            <person name="Blake D."/>
            <person name="Billington K."/>
            <person name="Browne H."/>
            <person name="Dunn M."/>
            <person name="Hung S."/>
            <person name="Kawahara F."/>
            <person name="Miranda-Saavedra D."/>
            <person name="Mourier T."/>
            <person name="Nagra H."/>
            <person name="Otto T.D."/>
            <person name="Rawlings N."/>
            <person name="Sanchez A."/>
            <person name="Sanders M."/>
            <person name="Subramaniam C."/>
            <person name="Tay Y."/>
            <person name="Dear P."/>
            <person name="Doerig C."/>
            <person name="Gruber A."/>
            <person name="Parkinson J."/>
            <person name="Shirley M."/>
            <person name="Wan K.L."/>
            <person name="Berriman M."/>
            <person name="Tomley F."/>
            <person name="Pain A."/>
        </authorList>
    </citation>
    <scope>NUCLEOTIDE SEQUENCE [LARGE SCALE GENOMIC DNA]</scope>
    <source>
        <strain evidence="3">Houghton</strain>
    </source>
</reference>
<dbReference type="InterPro" id="IPR011989">
    <property type="entry name" value="ARM-like"/>
</dbReference>
<feature type="region of interest" description="Disordered" evidence="2">
    <location>
        <begin position="65"/>
        <end position="84"/>
    </location>
</feature>
<dbReference type="InterPro" id="IPR051023">
    <property type="entry name" value="PP2A_Regulatory_Subunit_A"/>
</dbReference>
<dbReference type="Gene3D" id="1.25.10.10">
    <property type="entry name" value="Leucine-rich Repeat Variant"/>
    <property type="match status" value="1"/>
</dbReference>
<dbReference type="VEuPathDB" id="ToxoDB:EBH_0038240"/>
<dbReference type="InterPro" id="IPR016024">
    <property type="entry name" value="ARM-type_fold"/>
</dbReference>
<organism evidence="3 4">
    <name type="scientific">Eimeria brunetti</name>
    <dbReference type="NCBI Taxonomy" id="51314"/>
    <lineage>
        <taxon>Eukaryota</taxon>
        <taxon>Sar</taxon>
        <taxon>Alveolata</taxon>
        <taxon>Apicomplexa</taxon>
        <taxon>Conoidasida</taxon>
        <taxon>Coccidia</taxon>
        <taxon>Eucoccidiorida</taxon>
        <taxon>Eimeriorina</taxon>
        <taxon>Eimeriidae</taxon>
        <taxon>Eimeria</taxon>
    </lineage>
</organism>
<proteinExistence type="predicted"/>
<dbReference type="GO" id="GO:0019888">
    <property type="term" value="F:protein phosphatase regulator activity"/>
    <property type="evidence" value="ECO:0007669"/>
    <property type="project" value="TreeGrafter"/>
</dbReference>
<dbReference type="OrthoDB" id="340346at2759"/>
<evidence type="ECO:0000313" key="4">
    <source>
        <dbReference type="Proteomes" id="UP000030750"/>
    </source>
</evidence>
<evidence type="ECO:0000256" key="1">
    <source>
        <dbReference type="ARBA" id="ARBA00022737"/>
    </source>
</evidence>
<sequence>MAAATHCSPARAATANESNTASEGIDWHGVYRDLLFRRGAINPPCTHLKLDEDAKTAFPDRLASDLGIGESENSTDNGLGGDEMSKDPASLVQDFLSGSPAVRKRGCRNISCIFRALGSAVDEFLLFLQDFEEGEDNEDVLATLCSELKGFFDGSDNRRNGRDECPHIWAGGLSIVSSLLLRIMLHRDKELQAAALEAFRALVSSCSHAELLGSKAALQVLDLCEDKQSAPRQAAAALIPTLLHCTRSCSTNLANQELHGTPEDSGDFETLVELKQRLFASYIELCGDKSCSVQLAAGQQLPLFVNYVAEEVETLQQESSTQQAAAGAIDRGSPATDGAIGELMVAVYTATQKFTLSLHESCRMQAVAAIAAMARRNAAAFRAVGNSFFPLLCGDSSWRVRATVCLALEDLALLPCDSAPLSAAEVSKTDGRLSNMTAYLFKFLTDRSHVGDTAFLGDSWMLELSQIAEDSHENQGCRLPGACLDAAIALLPLSTGPQRRAFLELAMELARKGNWKLKISLLGSLGTLASDDISLVAPVIMSSEFVVDEDGEDCWRIQAALAQQLPVLMRTVRGPSGRKLASLFDHLRKLALVKLLGRLLQKNGNRQPDLVDALKQMMEALLCDESAGVREEALEFQEVLPSRVTLPVN</sequence>
<keyword evidence="4" id="KW-1185">Reference proteome</keyword>
<evidence type="ECO:0008006" key="5">
    <source>
        <dbReference type="Google" id="ProtNLM"/>
    </source>
</evidence>
<name>U6LAP9_9EIME</name>
<dbReference type="AlphaFoldDB" id="U6LAP9"/>
<dbReference type="SUPFAM" id="SSF48371">
    <property type="entry name" value="ARM repeat"/>
    <property type="match status" value="1"/>
</dbReference>
<dbReference type="GO" id="GO:0000159">
    <property type="term" value="C:protein phosphatase type 2A complex"/>
    <property type="evidence" value="ECO:0007669"/>
    <property type="project" value="TreeGrafter"/>
</dbReference>
<evidence type="ECO:0000313" key="3">
    <source>
        <dbReference type="EMBL" id="CDJ47482.1"/>
    </source>
</evidence>
<dbReference type="PANTHER" id="PTHR10648">
    <property type="entry name" value="SERINE/THREONINE-PROTEIN PHOSPHATASE PP2A 65 KDA REGULATORY SUBUNIT"/>
    <property type="match status" value="1"/>
</dbReference>
<dbReference type="PANTHER" id="PTHR10648:SF4">
    <property type="entry name" value="PROTEIN PHOSPHATASE 2 (FORMERLY 2A), REGULATORY SUBUNIT A, BETA ISOFORM-RELATED"/>
    <property type="match status" value="1"/>
</dbReference>
<protein>
    <recommendedName>
        <fullName evidence="5">HEAT repeat-containing protein</fullName>
    </recommendedName>
</protein>
<evidence type="ECO:0000256" key="2">
    <source>
        <dbReference type="SAM" id="MobiDB-lite"/>
    </source>
</evidence>
<dbReference type="GO" id="GO:0005634">
    <property type="term" value="C:nucleus"/>
    <property type="evidence" value="ECO:0007669"/>
    <property type="project" value="TreeGrafter"/>
</dbReference>
<accession>U6LAP9</accession>
<gene>
    <name evidence="3" type="ORF">EBH_0038240</name>
</gene>
<reference evidence="3" key="2">
    <citation type="submission" date="2013-10" db="EMBL/GenBank/DDBJ databases">
        <authorList>
            <person name="Aslett M."/>
        </authorList>
    </citation>
    <scope>NUCLEOTIDE SEQUENCE [LARGE SCALE GENOMIC DNA]</scope>
    <source>
        <strain evidence="3">Houghton</strain>
    </source>
</reference>
<keyword evidence="1" id="KW-0677">Repeat</keyword>